<dbReference type="Gene3D" id="3.40.50.1820">
    <property type="entry name" value="alpha/beta hydrolase"/>
    <property type="match status" value="1"/>
</dbReference>
<evidence type="ECO:0000313" key="3">
    <source>
        <dbReference type="EMBL" id="MFC5911181.1"/>
    </source>
</evidence>
<dbReference type="Proteomes" id="UP001596174">
    <property type="component" value="Unassembled WGS sequence"/>
</dbReference>
<dbReference type="RefSeq" id="WP_380589682.1">
    <property type="nucleotide sequence ID" value="NZ_JBHSQJ010000147.1"/>
</dbReference>
<comment type="caution">
    <text evidence="3">The sequence shown here is derived from an EMBL/GenBank/DDBJ whole genome shotgun (WGS) entry which is preliminary data.</text>
</comment>
<dbReference type="InterPro" id="IPR000073">
    <property type="entry name" value="AB_hydrolase_1"/>
</dbReference>
<accession>A0ABW1GCM4</accession>
<dbReference type="GO" id="GO:0018786">
    <property type="term" value="F:haloalkane dehalogenase activity"/>
    <property type="evidence" value="ECO:0007669"/>
    <property type="project" value="UniProtKB-EC"/>
</dbReference>
<dbReference type="PANTHER" id="PTHR43329">
    <property type="entry name" value="EPOXIDE HYDROLASE"/>
    <property type="match status" value="1"/>
</dbReference>
<proteinExistence type="predicted"/>
<dbReference type="InterPro" id="IPR000639">
    <property type="entry name" value="Epox_hydrolase-like"/>
</dbReference>
<dbReference type="PRINTS" id="PR00412">
    <property type="entry name" value="EPOXHYDRLASE"/>
</dbReference>
<sequence>MTTQHLGPLHRTAVLDSFITHREEGPADGPAVVFLHGNPTSSYLWRNVLPVVGDGHRRLAPDLIGMGGSGKPEIAYRFADHARYLAAWMEAVLPAGDVVLVGHDWGGALAQDWAAREGGDRVRGIALIETFLRPVEWSEMVPAAAERFRAFRTPGVGERLVLEQNLFVEANLPAATKSLAPHDLDAYRAPYPTPASRRPMLQWAREFPLDGEPADVVDRVLAYGRWMGEAVQVPKLLMTVTPAQGLGSEQTIAWAQEHISALDVVPVGEAGHHAPEDVPEEIGQAVRTWLERLA</sequence>
<organism evidence="3 4">
    <name type="scientific">Streptacidiphilus monticola</name>
    <dbReference type="NCBI Taxonomy" id="2161674"/>
    <lineage>
        <taxon>Bacteria</taxon>
        <taxon>Bacillati</taxon>
        <taxon>Actinomycetota</taxon>
        <taxon>Actinomycetes</taxon>
        <taxon>Kitasatosporales</taxon>
        <taxon>Streptomycetaceae</taxon>
        <taxon>Streptacidiphilus</taxon>
    </lineage>
</organism>
<reference evidence="4" key="1">
    <citation type="journal article" date="2019" name="Int. J. Syst. Evol. Microbiol.">
        <title>The Global Catalogue of Microorganisms (GCM) 10K type strain sequencing project: providing services to taxonomists for standard genome sequencing and annotation.</title>
        <authorList>
            <consortium name="The Broad Institute Genomics Platform"/>
            <consortium name="The Broad Institute Genome Sequencing Center for Infectious Disease"/>
            <person name="Wu L."/>
            <person name="Ma J."/>
        </authorList>
    </citation>
    <scope>NUCLEOTIDE SEQUENCE [LARGE SCALE GENOMIC DNA]</scope>
    <source>
        <strain evidence="4">JCM 4816</strain>
    </source>
</reference>
<keyword evidence="1 3" id="KW-0378">Hydrolase</keyword>
<name>A0ABW1GCM4_9ACTN</name>
<evidence type="ECO:0000259" key="2">
    <source>
        <dbReference type="Pfam" id="PF00561"/>
    </source>
</evidence>
<evidence type="ECO:0000256" key="1">
    <source>
        <dbReference type="ARBA" id="ARBA00022801"/>
    </source>
</evidence>
<feature type="domain" description="AB hydrolase-1" evidence="2">
    <location>
        <begin position="30"/>
        <end position="205"/>
    </location>
</feature>
<dbReference type="EC" id="3.8.1.5" evidence="3"/>
<dbReference type="SUPFAM" id="SSF53474">
    <property type="entry name" value="alpha/beta-Hydrolases"/>
    <property type="match status" value="1"/>
</dbReference>
<gene>
    <name evidence="3" type="ORF">ACFP3V_28745</name>
</gene>
<dbReference type="EMBL" id="JBHSQJ010000147">
    <property type="protein sequence ID" value="MFC5911181.1"/>
    <property type="molecule type" value="Genomic_DNA"/>
</dbReference>
<keyword evidence="4" id="KW-1185">Reference proteome</keyword>
<protein>
    <submittedName>
        <fullName evidence="3">Haloalkane dehalogenase</fullName>
        <ecNumber evidence="3">3.8.1.5</ecNumber>
    </submittedName>
</protein>
<dbReference type="Pfam" id="PF00561">
    <property type="entry name" value="Abhydrolase_1"/>
    <property type="match status" value="1"/>
</dbReference>
<dbReference type="NCBIfam" id="NF002938">
    <property type="entry name" value="PRK03592.1"/>
    <property type="match status" value="1"/>
</dbReference>
<evidence type="ECO:0000313" key="4">
    <source>
        <dbReference type="Proteomes" id="UP001596174"/>
    </source>
</evidence>
<dbReference type="InterPro" id="IPR029058">
    <property type="entry name" value="AB_hydrolase_fold"/>
</dbReference>